<gene>
    <name evidence="3" type="ORF">C8F04DRAFT_539451</name>
</gene>
<feature type="domain" description="Peptidase C14 caspase" evidence="2">
    <location>
        <begin position="10"/>
        <end position="255"/>
    </location>
</feature>
<dbReference type="PANTHER" id="PTHR48104:SF30">
    <property type="entry name" value="METACASPASE-1"/>
    <property type="match status" value="1"/>
</dbReference>
<dbReference type="InterPro" id="IPR011600">
    <property type="entry name" value="Pept_C14_caspase"/>
</dbReference>
<accession>A0AAD6SX84</accession>
<evidence type="ECO:0000259" key="2">
    <source>
        <dbReference type="Pfam" id="PF00656"/>
    </source>
</evidence>
<keyword evidence="4" id="KW-1185">Reference proteome</keyword>
<dbReference type="EMBL" id="JARJCM010000052">
    <property type="protein sequence ID" value="KAJ7035117.1"/>
    <property type="molecule type" value="Genomic_DNA"/>
</dbReference>
<reference evidence="3" key="1">
    <citation type="submission" date="2023-03" db="EMBL/GenBank/DDBJ databases">
        <title>Massive genome expansion in bonnet fungi (Mycena s.s.) driven by repeated elements and novel gene families across ecological guilds.</title>
        <authorList>
            <consortium name="Lawrence Berkeley National Laboratory"/>
            <person name="Harder C.B."/>
            <person name="Miyauchi S."/>
            <person name="Viragh M."/>
            <person name="Kuo A."/>
            <person name="Thoen E."/>
            <person name="Andreopoulos B."/>
            <person name="Lu D."/>
            <person name="Skrede I."/>
            <person name="Drula E."/>
            <person name="Henrissat B."/>
            <person name="Morin E."/>
            <person name="Kohler A."/>
            <person name="Barry K."/>
            <person name="LaButti K."/>
            <person name="Morin E."/>
            <person name="Salamov A."/>
            <person name="Lipzen A."/>
            <person name="Mereny Z."/>
            <person name="Hegedus B."/>
            <person name="Baldrian P."/>
            <person name="Stursova M."/>
            <person name="Weitz H."/>
            <person name="Taylor A."/>
            <person name="Grigoriev I.V."/>
            <person name="Nagy L.G."/>
            <person name="Martin F."/>
            <person name="Kauserud H."/>
        </authorList>
    </citation>
    <scope>NUCLEOTIDE SEQUENCE</scope>
    <source>
        <strain evidence="3">CBHHK200</strain>
    </source>
</reference>
<comment type="similarity">
    <text evidence="1">Belongs to the peptidase C14B family.</text>
</comment>
<organism evidence="3 4">
    <name type="scientific">Mycena alexandri</name>
    <dbReference type="NCBI Taxonomy" id="1745969"/>
    <lineage>
        <taxon>Eukaryota</taxon>
        <taxon>Fungi</taxon>
        <taxon>Dikarya</taxon>
        <taxon>Basidiomycota</taxon>
        <taxon>Agaricomycotina</taxon>
        <taxon>Agaricomycetes</taxon>
        <taxon>Agaricomycetidae</taxon>
        <taxon>Agaricales</taxon>
        <taxon>Marasmiineae</taxon>
        <taxon>Mycenaceae</taxon>
        <taxon>Mycena</taxon>
    </lineage>
</organism>
<comment type="caution">
    <text evidence="3">The sequence shown here is derived from an EMBL/GenBank/DDBJ whole genome shotgun (WGS) entry which is preliminary data.</text>
</comment>
<name>A0AAD6SX84_9AGAR</name>
<dbReference type="Proteomes" id="UP001218188">
    <property type="component" value="Unassembled WGS sequence"/>
</dbReference>
<dbReference type="GO" id="GO:0005737">
    <property type="term" value="C:cytoplasm"/>
    <property type="evidence" value="ECO:0007669"/>
    <property type="project" value="TreeGrafter"/>
</dbReference>
<dbReference type="AlphaFoldDB" id="A0AAD6SX84"/>
<evidence type="ECO:0000256" key="1">
    <source>
        <dbReference type="ARBA" id="ARBA00009005"/>
    </source>
</evidence>
<dbReference type="Gene3D" id="3.40.50.1460">
    <property type="match status" value="1"/>
</dbReference>
<evidence type="ECO:0000313" key="4">
    <source>
        <dbReference type="Proteomes" id="UP001218188"/>
    </source>
</evidence>
<protein>
    <submittedName>
        <fullName evidence="3">Caspase domain-containing protein</fullName>
    </submittedName>
</protein>
<dbReference type="Pfam" id="PF00656">
    <property type="entry name" value="Peptidase_C14"/>
    <property type="match status" value="1"/>
</dbReference>
<dbReference type="PANTHER" id="PTHR48104">
    <property type="entry name" value="METACASPASE-4"/>
    <property type="match status" value="1"/>
</dbReference>
<proteinExistence type="inferred from homology"/>
<evidence type="ECO:0000313" key="3">
    <source>
        <dbReference type="EMBL" id="KAJ7035117.1"/>
    </source>
</evidence>
<dbReference type="GO" id="GO:0006508">
    <property type="term" value="P:proteolysis"/>
    <property type="evidence" value="ECO:0007669"/>
    <property type="project" value="InterPro"/>
</dbReference>
<sequence>MPAQYFLLSIAINSYMSTTIRKLEGCLKDSESIQCCLKSILGPRDPSAIRVLRNGEATRAAIISAFFEHLIENVNIKIGNPIIIHYSGHGGRAIAPERWLIGSHTIETLCPADQSTVDVNGGLIPGIPDVTVNALLRILARHKGNNITFICDTCHSGGIDRGIGADSEPLVARYNPNNPPLPPYVDHDILARANCEGKMFPFHGSYKSHVLLAACTEEEMAYERPDRSGAFTTALTSRLHALGSGLERVTYSELMEALPIEPKRLSEHQHPQCEGHFGNCFLFAERNQRAPWVFSLEPDSEGFRVSVGQAHGLSVGTEMDVYRDASAVESLGVLVVWKVYPVSAACRPRDITFDVPMNSWAGIRTWNGGDLHIFADFSVPHSPSNFQSQYRLHQATEKMSGRISLSSASPGKITVEREDPLINEIARRSADFLAESSVSLSHALQKVAHFYFHLGRQKSPAKARLDYDALSVADRISLHMTPFTKDSDGFCVPGAQISPKDNIFVVKPREYHTLTIKSDYPVGLYPYLFYFDPADYSIEAVYLAPSTAINPPLAAKSEITIGPNHGHWLKFTDAPTGGIFKLIVCTRKIDLAHIAQGPPFQKSSTSVATNSDNTRHLELHTTGPSSPEFWATSSVAVVVA</sequence>
<dbReference type="InterPro" id="IPR050452">
    <property type="entry name" value="Metacaspase"/>
</dbReference>
<dbReference type="GO" id="GO:0004197">
    <property type="term" value="F:cysteine-type endopeptidase activity"/>
    <property type="evidence" value="ECO:0007669"/>
    <property type="project" value="InterPro"/>
</dbReference>